<proteinExistence type="predicted"/>
<dbReference type="AlphaFoldDB" id="A0A1Y3BRI5"/>
<dbReference type="Proteomes" id="UP000194236">
    <property type="component" value="Unassembled WGS sequence"/>
</dbReference>
<evidence type="ECO:0000313" key="1">
    <source>
        <dbReference type="EMBL" id="OTF81755.1"/>
    </source>
</evidence>
<keyword evidence="2" id="KW-1185">Reference proteome</keyword>
<sequence>MHELSFIFFSTLYFLTDISSSSRCHHHYHCGLENDDDGLHFVFTLKYFSSYSDDVVWITMMKMAKNKPANNKRNKTNSANKH</sequence>
<organism evidence="1 2">
    <name type="scientific">Euroglyphus maynei</name>
    <name type="common">Mayne's house dust mite</name>
    <dbReference type="NCBI Taxonomy" id="6958"/>
    <lineage>
        <taxon>Eukaryota</taxon>
        <taxon>Metazoa</taxon>
        <taxon>Ecdysozoa</taxon>
        <taxon>Arthropoda</taxon>
        <taxon>Chelicerata</taxon>
        <taxon>Arachnida</taxon>
        <taxon>Acari</taxon>
        <taxon>Acariformes</taxon>
        <taxon>Sarcoptiformes</taxon>
        <taxon>Astigmata</taxon>
        <taxon>Psoroptidia</taxon>
        <taxon>Analgoidea</taxon>
        <taxon>Pyroglyphidae</taxon>
        <taxon>Pyroglyphinae</taxon>
        <taxon>Euroglyphus</taxon>
    </lineage>
</organism>
<evidence type="ECO:0000313" key="2">
    <source>
        <dbReference type="Proteomes" id="UP000194236"/>
    </source>
</evidence>
<dbReference type="EMBL" id="MUJZ01011909">
    <property type="protein sequence ID" value="OTF81755.1"/>
    <property type="molecule type" value="Genomic_DNA"/>
</dbReference>
<reference evidence="1 2" key="1">
    <citation type="submission" date="2017-03" db="EMBL/GenBank/DDBJ databases">
        <title>Genome Survey of Euroglyphus maynei.</title>
        <authorList>
            <person name="Arlian L.G."/>
            <person name="Morgan M.S."/>
            <person name="Rider S.D."/>
        </authorList>
    </citation>
    <scope>NUCLEOTIDE SEQUENCE [LARGE SCALE GENOMIC DNA]</scope>
    <source>
        <strain evidence="1">Arlian Lab</strain>
        <tissue evidence="1">Whole body</tissue>
    </source>
</reference>
<accession>A0A1Y3BRI5</accession>
<comment type="caution">
    <text evidence="1">The sequence shown here is derived from an EMBL/GenBank/DDBJ whole genome shotgun (WGS) entry which is preliminary data.</text>
</comment>
<protein>
    <submittedName>
        <fullName evidence="1">Uncharacterized protein</fullName>
    </submittedName>
</protein>
<name>A0A1Y3BRI5_EURMA</name>
<gene>
    <name evidence="1" type="ORF">BLA29_007653</name>
</gene>